<evidence type="ECO:0000256" key="1">
    <source>
        <dbReference type="SAM" id="MobiDB-lite"/>
    </source>
</evidence>
<reference evidence="2 3" key="1">
    <citation type="submission" date="2022-06" db="EMBL/GenBank/DDBJ databases">
        <title>Halomicroarcula sp. a new haloarchaeum isolate from saline soil.</title>
        <authorList>
            <person name="Strakova D."/>
            <person name="Galisteo C."/>
            <person name="Sanchez-Porro C."/>
            <person name="Ventosa A."/>
        </authorList>
    </citation>
    <scope>NUCLEOTIDE SEQUENCE [LARGE SCALE GENOMIC DNA]</scope>
    <source>
        <strain evidence="2 3">S3CR25-11</strain>
    </source>
</reference>
<dbReference type="EMBL" id="JAMQOS010000001">
    <property type="protein sequence ID" value="MDS0281012.1"/>
    <property type="molecule type" value="Genomic_DNA"/>
</dbReference>
<dbReference type="Proteomes" id="UP001268864">
    <property type="component" value="Unassembled WGS sequence"/>
</dbReference>
<comment type="caution">
    <text evidence="2">The sequence shown here is derived from an EMBL/GenBank/DDBJ whole genome shotgun (WGS) entry which is preliminary data.</text>
</comment>
<sequence length="132" mass="13014">MHLTKIAGVALALLLLTGTAAAMPGAVPAQADDNAEQTGADEPQSADDPSARGASGPATADADRGPPVDLPGQVPDFVGDLPDRIGQYLDGDIVGSLGEQLRELTPGDGDSDQSGADEAPDATATPTAQAAA</sequence>
<organism evidence="2 3">
    <name type="scientific">Haloarcula onubensis</name>
    <dbReference type="NCBI Taxonomy" id="2950539"/>
    <lineage>
        <taxon>Archaea</taxon>
        <taxon>Methanobacteriati</taxon>
        <taxon>Methanobacteriota</taxon>
        <taxon>Stenosarchaea group</taxon>
        <taxon>Halobacteria</taxon>
        <taxon>Halobacteriales</taxon>
        <taxon>Haloarculaceae</taxon>
        <taxon>Haloarcula</taxon>
    </lineage>
</organism>
<accession>A0ABU2FL24</accession>
<keyword evidence="3" id="KW-1185">Reference proteome</keyword>
<feature type="region of interest" description="Disordered" evidence="1">
    <location>
        <begin position="27"/>
        <end position="132"/>
    </location>
</feature>
<name>A0ABU2FL24_9EURY</name>
<protein>
    <recommendedName>
        <fullName evidence="4">Secreted protein</fullName>
    </recommendedName>
</protein>
<evidence type="ECO:0000313" key="3">
    <source>
        <dbReference type="Proteomes" id="UP001268864"/>
    </source>
</evidence>
<evidence type="ECO:0008006" key="4">
    <source>
        <dbReference type="Google" id="ProtNLM"/>
    </source>
</evidence>
<dbReference type="RefSeq" id="WP_310898851.1">
    <property type="nucleotide sequence ID" value="NZ_JAMQOS010000001.1"/>
</dbReference>
<proteinExistence type="predicted"/>
<evidence type="ECO:0000313" key="2">
    <source>
        <dbReference type="EMBL" id="MDS0281012.1"/>
    </source>
</evidence>
<feature type="compositionally biased region" description="Low complexity" evidence="1">
    <location>
        <begin position="121"/>
        <end position="132"/>
    </location>
</feature>
<gene>
    <name evidence="2" type="ORF">NDI86_02690</name>
</gene>